<evidence type="ECO:0000256" key="5">
    <source>
        <dbReference type="ARBA" id="ARBA00023136"/>
    </source>
</evidence>
<evidence type="ECO:0000256" key="6">
    <source>
        <dbReference type="SAM" id="MobiDB-lite"/>
    </source>
</evidence>
<comment type="similarity">
    <text evidence="2">Belongs to the UPF0014 family.</text>
</comment>
<dbReference type="InterPro" id="IPR005226">
    <property type="entry name" value="UPF0014_fam"/>
</dbReference>
<dbReference type="Proteomes" id="UP000193411">
    <property type="component" value="Unassembled WGS sequence"/>
</dbReference>
<name>A0A1Y2HLH9_9FUNG</name>
<organism evidence="8 9">
    <name type="scientific">Catenaria anguillulae PL171</name>
    <dbReference type="NCBI Taxonomy" id="765915"/>
    <lineage>
        <taxon>Eukaryota</taxon>
        <taxon>Fungi</taxon>
        <taxon>Fungi incertae sedis</taxon>
        <taxon>Blastocladiomycota</taxon>
        <taxon>Blastocladiomycetes</taxon>
        <taxon>Blastocladiales</taxon>
        <taxon>Catenariaceae</taxon>
        <taxon>Catenaria</taxon>
    </lineage>
</organism>
<evidence type="ECO:0000313" key="8">
    <source>
        <dbReference type="EMBL" id="ORZ35448.1"/>
    </source>
</evidence>
<dbReference type="AlphaFoldDB" id="A0A1Y2HLH9"/>
<feature type="transmembrane region" description="Helical" evidence="7">
    <location>
        <begin position="276"/>
        <end position="301"/>
    </location>
</feature>
<keyword evidence="3 7" id="KW-0812">Transmembrane</keyword>
<accession>A0A1Y2HLH9</accession>
<keyword evidence="4 7" id="KW-1133">Transmembrane helix</keyword>
<evidence type="ECO:0000256" key="1">
    <source>
        <dbReference type="ARBA" id="ARBA00004141"/>
    </source>
</evidence>
<feature type="compositionally biased region" description="Acidic residues" evidence="6">
    <location>
        <begin position="370"/>
        <end position="386"/>
    </location>
</feature>
<comment type="caution">
    <text evidence="8">The sequence shown here is derived from an EMBL/GenBank/DDBJ whole genome shotgun (WGS) entry which is preliminary data.</text>
</comment>
<feature type="transmembrane region" description="Helical" evidence="7">
    <location>
        <begin position="178"/>
        <end position="198"/>
    </location>
</feature>
<evidence type="ECO:0000256" key="7">
    <source>
        <dbReference type="SAM" id="Phobius"/>
    </source>
</evidence>
<dbReference type="Pfam" id="PF03649">
    <property type="entry name" value="UPF0014"/>
    <property type="match status" value="1"/>
</dbReference>
<protein>
    <submittedName>
        <fullName evidence="8">Uncharacterized protein</fullName>
    </submittedName>
</protein>
<keyword evidence="5 7" id="KW-0472">Membrane</keyword>
<dbReference type="PANTHER" id="PTHR30028">
    <property type="entry name" value="UPF0014 INNER MEMBRANE PROTEIN YBBM-RELATED"/>
    <property type="match status" value="1"/>
</dbReference>
<feature type="transmembrane region" description="Helical" evidence="7">
    <location>
        <begin position="116"/>
        <end position="134"/>
    </location>
</feature>
<dbReference type="OrthoDB" id="432685at2759"/>
<feature type="region of interest" description="Disordered" evidence="6">
    <location>
        <begin position="370"/>
        <end position="407"/>
    </location>
</feature>
<feature type="transmembrane region" description="Helical" evidence="7">
    <location>
        <begin position="85"/>
        <end position="104"/>
    </location>
</feature>
<sequence length="407" mass="43748">MLDPILYLVANTTTLTDGATATTPVVVSSATPTSIAAATSIPSGSGPRPPSDVLTDLDWTNVAVAASLLLLNVILSFLFRLGLEFTIIISAVRCLVQLSVMGQVLEPVFRNGNNPVVVFSMTAVLLLLGSAEAFTKSKYSYPGMHLVVLLSMFLAGSITTFIGMTLAIRPDPWYTAQVYIPTVGMILGNSISGIALGIRSCLTAFKEHGDVTEVRLAFGASRWEAARPVVRESLRTALLPPLNNLAVMGLISIPGQMTGQILAGAPIESAVHFQQIVMYMIVSSTALGTLLSILMTTFVILDSSHQMRLDRITSDPLWITQWLADWYWSMWSRIACWNPKPRAPRAGTPAATAAAARRIRRITEEEEAAQGLLVEDDEDVEEDEEIGQASGATEARWKRVAAGGSGS</sequence>
<dbReference type="EMBL" id="MCFL01000022">
    <property type="protein sequence ID" value="ORZ35448.1"/>
    <property type="molecule type" value="Genomic_DNA"/>
</dbReference>
<evidence type="ECO:0000313" key="9">
    <source>
        <dbReference type="Proteomes" id="UP000193411"/>
    </source>
</evidence>
<feature type="transmembrane region" description="Helical" evidence="7">
    <location>
        <begin position="59"/>
        <end position="78"/>
    </location>
</feature>
<gene>
    <name evidence="8" type="ORF">BCR44DRAFT_156710</name>
</gene>
<dbReference type="GO" id="GO:0005886">
    <property type="term" value="C:plasma membrane"/>
    <property type="evidence" value="ECO:0007669"/>
    <property type="project" value="TreeGrafter"/>
</dbReference>
<reference evidence="8 9" key="1">
    <citation type="submission" date="2016-07" db="EMBL/GenBank/DDBJ databases">
        <title>Pervasive Adenine N6-methylation of Active Genes in Fungi.</title>
        <authorList>
            <consortium name="DOE Joint Genome Institute"/>
            <person name="Mondo S.J."/>
            <person name="Dannebaum R.O."/>
            <person name="Kuo R.C."/>
            <person name="Labutti K."/>
            <person name="Haridas S."/>
            <person name="Kuo A."/>
            <person name="Salamov A."/>
            <person name="Ahrendt S.R."/>
            <person name="Lipzen A."/>
            <person name="Sullivan W."/>
            <person name="Andreopoulos W.B."/>
            <person name="Clum A."/>
            <person name="Lindquist E."/>
            <person name="Daum C."/>
            <person name="Ramamoorthy G.K."/>
            <person name="Gryganskyi A."/>
            <person name="Culley D."/>
            <person name="Magnuson J.K."/>
            <person name="James T.Y."/>
            <person name="O'Malley M.A."/>
            <person name="Stajich J.E."/>
            <person name="Spatafora J.W."/>
            <person name="Visel A."/>
            <person name="Grigoriev I.V."/>
        </authorList>
    </citation>
    <scope>NUCLEOTIDE SEQUENCE [LARGE SCALE GENOMIC DNA]</scope>
    <source>
        <strain evidence="8 9">PL171</strain>
    </source>
</reference>
<feature type="transmembrane region" description="Helical" evidence="7">
    <location>
        <begin position="237"/>
        <end position="256"/>
    </location>
</feature>
<comment type="subcellular location">
    <subcellularLocation>
        <location evidence="1">Membrane</location>
        <topology evidence="1">Multi-pass membrane protein</topology>
    </subcellularLocation>
</comment>
<dbReference type="PANTHER" id="PTHR30028:SF0">
    <property type="entry name" value="PROTEIN ALUMINUM SENSITIVE 3"/>
    <property type="match status" value="1"/>
</dbReference>
<keyword evidence="9" id="KW-1185">Reference proteome</keyword>
<proteinExistence type="inferred from homology"/>
<evidence type="ECO:0000256" key="2">
    <source>
        <dbReference type="ARBA" id="ARBA00005268"/>
    </source>
</evidence>
<evidence type="ECO:0000256" key="4">
    <source>
        <dbReference type="ARBA" id="ARBA00022989"/>
    </source>
</evidence>
<evidence type="ECO:0000256" key="3">
    <source>
        <dbReference type="ARBA" id="ARBA00022692"/>
    </source>
</evidence>
<feature type="transmembrane region" description="Helical" evidence="7">
    <location>
        <begin position="146"/>
        <end position="166"/>
    </location>
</feature>